<dbReference type="Gene3D" id="1.10.1660.10">
    <property type="match status" value="1"/>
</dbReference>
<dbReference type="InterPro" id="IPR009061">
    <property type="entry name" value="DNA-bd_dom_put_sf"/>
</dbReference>
<feature type="region of interest" description="Disordered" evidence="1">
    <location>
        <begin position="92"/>
        <end position="112"/>
    </location>
</feature>
<dbReference type="SUPFAM" id="SSF46955">
    <property type="entry name" value="Putative DNA-binding domain"/>
    <property type="match status" value="1"/>
</dbReference>
<keyword evidence="3" id="KW-1185">Reference proteome</keyword>
<evidence type="ECO:0000313" key="2">
    <source>
        <dbReference type="EMBL" id="SFE19284.1"/>
    </source>
</evidence>
<evidence type="ECO:0000256" key="1">
    <source>
        <dbReference type="SAM" id="MobiDB-lite"/>
    </source>
</evidence>
<proteinExistence type="predicted"/>
<dbReference type="OrthoDB" id="9802039at2"/>
<protein>
    <recommendedName>
        <fullName evidence="4">MerR HTH family regulatory protein</fullName>
    </recommendedName>
</protein>
<dbReference type="EMBL" id="FOMX01000010">
    <property type="protein sequence ID" value="SFE19284.1"/>
    <property type="molecule type" value="Genomic_DNA"/>
</dbReference>
<dbReference type="STRING" id="54.SAMN02745121_03323"/>
<evidence type="ECO:0000313" key="3">
    <source>
        <dbReference type="Proteomes" id="UP000199400"/>
    </source>
</evidence>
<evidence type="ECO:0008006" key="4">
    <source>
        <dbReference type="Google" id="ProtNLM"/>
    </source>
</evidence>
<dbReference type="AlphaFoldDB" id="A0A1I1YI52"/>
<gene>
    <name evidence="2" type="ORF">SAMN02745121_03323</name>
</gene>
<dbReference type="Proteomes" id="UP000199400">
    <property type="component" value="Unassembled WGS sequence"/>
</dbReference>
<organism evidence="2 3">
    <name type="scientific">Nannocystis exedens</name>
    <dbReference type="NCBI Taxonomy" id="54"/>
    <lineage>
        <taxon>Bacteria</taxon>
        <taxon>Pseudomonadati</taxon>
        <taxon>Myxococcota</taxon>
        <taxon>Polyangia</taxon>
        <taxon>Nannocystales</taxon>
        <taxon>Nannocystaceae</taxon>
        <taxon>Nannocystis</taxon>
    </lineage>
</organism>
<sequence>MTPPPRNLDPSFATTEDIMNAAGITRKTVAAWVACGFLPTPIRVSQGTVGGVFNRFPAWAVERARFVAQRRAAGFTQDEILEMLAELDARQGISGKAAAPPRKDKGRSTGRK</sequence>
<dbReference type="RefSeq" id="WP_096328491.1">
    <property type="nucleotide sequence ID" value="NZ_FOMX01000010.1"/>
</dbReference>
<reference evidence="3" key="1">
    <citation type="submission" date="2016-10" db="EMBL/GenBank/DDBJ databases">
        <authorList>
            <person name="Varghese N."/>
            <person name="Submissions S."/>
        </authorList>
    </citation>
    <scope>NUCLEOTIDE SEQUENCE [LARGE SCALE GENOMIC DNA]</scope>
    <source>
        <strain evidence="3">ATCC 25963</strain>
    </source>
</reference>
<accession>A0A1I1YI52</accession>
<feature type="compositionally biased region" description="Basic and acidic residues" evidence="1">
    <location>
        <begin position="101"/>
        <end position="112"/>
    </location>
</feature>
<name>A0A1I1YI52_9BACT</name>